<organism evidence="1 2">
    <name type="scientific">Brevirhabdus pacifica</name>
    <dbReference type="NCBI Taxonomy" id="1267768"/>
    <lineage>
        <taxon>Bacteria</taxon>
        <taxon>Pseudomonadati</taxon>
        <taxon>Pseudomonadota</taxon>
        <taxon>Alphaproteobacteria</taxon>
        <taxon>Rhodobacterales</taxon>
        <taxon>Paracoccaceae</taxon>
        <taxon>Brevirhabdus</taxon>
    </lineage>
</organism>
<keyword evidence="2" id="KW-1185">Reference proteome</keyword>
<evidence type="ECO:0000313" key="2">
    <source>
        <dbReference type="Proteomes" id="UP000187266"/>
    </source>
</evidence>
<reference evidence="1 2" key="1">
    <citation type="submission" date="2017-01" db="EMBL/GenBank/DDBJ databases">
        <title>Genomic analysis of Xuhuaishuia manganoxidans DY6-4.</title>
        <authorList>
            <person name="Wang X."/>
        </authorList>
    </citation>
    <scope>NUCLEOTIDE SEQUENCE [LARGE SCALE GENOMIC DNA]</scope>
    <source>
        <strain evidence="1 2">DY6-4</strain>
    </source>
</reference>
<proteinExistence type="predicted"/>
<evidence type="ECO:0000313" key="1">
    <source>
        <dbReference type="EMBL" id="APX90792.1"/>
    </source>
</evidence>
<dbReference type="Proteomes" id="UP000187266">
    <property type="component" value="Chromosome"/>
</dbReference>
<dbReference type="AlphaFoldDB" id="A0A1U7DLD9"/>
<dbReference type="RefSeq" id="WP_076980809.1">
    <property type="nucleotide sequence ID" value="NZ_CP019124.1"/>
</dbReference>
<accession>A0A1U7DLD9</accession>
<name>A0A1U7DLD9_9RHOB</name>
<dbReference type="EMBL" id="CP019124">
    <property type="protein sequence ID" value="APX90792.1"/>
    <property type="molecule type" value="Genomic_DNA"/>
</dbReference>
<accession>A0A2M9DHU7</accession>
<gene>
    <name evidence="1" type="ORF">BV394_14615</name>
</gene>
<sequence length="64" mass="6965">MFVTFTLAGIALGLTAGTAVWAGGFSLLTATLVYAFIGNLVMALIGILFDHLHWRESSFDLFER</sequence>
<protein>
    <submittedName>
        <fullName evidence="1">Uncharacterized protein</fullName>
    </submittedName>
</protein>